<feature type="binding site" evidence="2">
    <location>
        <position position="227"/>
    </location>
    <ligand>
        <name>FAD</name>
        <dbReference type="ChEBI" id="CHEBI:57692"/>
    </ligand>
</feature>
<dbReference type="Pfam" id="PF00732">
    <property type="entry name" value="GMC_oxred_N"/>
    <property type="match status" value="1"/>
</dbReference>
<dbReference type="EMBL" id="NAJM01000016">
    <property type="protein sequence ID" value="RVX71608.1"/>
    <property type="molecule type" value="Genomic_DNA"/>
</dbReference>
<dbReference type="PROSITE" id="PS51257">
    <property type="entry name" value="PROKAR_LIPOPROTEIN"/>
    <property type="match status" value="1"/>
</dbReference>
<sequence length="560" mass="61787">MTTTRLLPHEVNDFDFIIVGGGTAGCVVARRLADYLPRKKILLIEAGPSDFGDDRIQLLKEWEALIGGAFDYDYETTEQPEGNSFIRHCRAKVLGGCSSHNTLITFRPFAADCARWVEKGCEGWDFDTFTRLVDKLRTTFQPVAYKHRAKIVEDFVTASAAALQLPVVHDFNHEIRETGGTNGVGFLSVAYNPDDGRRNSASSAYIHPLLAQKERCPNLTILTDAWVNRIIVKHEKAMGVDITLQHGENLVLRQKLEIVVCAGAIDSPRLLLLSGIGPRDDLSKLNIPVTAEVPGVGHNLIDHPETVLVWELEQRVPPGQTTMYSDAAVLFRRDQVSTHASDPYLTSDDDVTIPNAMLHMYTIPLCLNTERLGYETPQYGFSITPNIPRPLSRGQLYLTSNDPKVKPALDFKYFTDPEGHDKATLLAGVKAARLVAQQSPLKEWLKREIAPGPSIQTDHDLSTYARKVAHSVYHPAGTCKMGNIHRDRMAVVDPALKVRAVQNLRVADASVFPDMPTINPMITVLAIGERMAEVLAAAYAGPAHASSDYQTTDPGRGAKL</sequence>
<comment type="cofactor">
    <cofactor evidence="2">
        <name>FAD</name>
        <dbReference type="ChEBI" id="CHEBI:57692"/>
    </cofactor>
</comment>
<keyword evidence="2" id="KW-0285">Flavoprotein</keyword>
<evidence type="ECO:0000259" key="3">
    <source>
        <dbReference type="PROSITE" id="PS00624"/>
    </source>
</evidence>
<dbReference type="InterPro" id="IPR036188">
    <property type="entry name" value="FAD/NAD-bd_sf"/>
</dbReference>
<feature type="binding site" evidence="2">
    <location>
        <position position="93"/>
    </location>
    <ligand>
        <name>FAD</name>
        <dbReference type="ChEBI" id="CHEBI:57692"/>
    </ligand>
</feature>
<evidence type="ECO:0000313" key="4">
    <source>
        <dbReference type="EMBL" id="RVX71608.1"/>
    </source>
</evidence>
<keyword evidence="2" id="KW-0274">FAD</keyword>
<dbReference type="GO" id="GO:0050660">
    <property type="term" value="F:flavin adenine dinucleotide binding"/>
    <property type="evidence" value="ECO:0007669"/>
    <property type="project" value="InterPro"/>
</dbReference>
<evidence type="ECO:0000313" key="5">
    <source>
        <dbReference type="Proteomes" id="UP000288859"/>
    </source>
</evidence>
<organism evidence="4 5">
    <name type="scientific">Exophiala mesophila</name>
    <name type="common">Black yeast-like fungus</name>
    <dbReference type="NCBI Taxonomy" id="212818"/>
    <lineage>
        <taxon>Eukaryota</taxon>
        <taxon>Fungi</taxon>
        <taxon>Dikarya</taxon>
        <taxon>Ascomycota</taxon>
        <taxon>Pezizomycotina</taxon>
        <taxon>Eurotiomycetes</taxon>
        <taxon>Chaetothyriomycetidae</taxon>
        <taxon>Chaetothyriales</taxon>
        <taxon>Herpotrichiellaceae</taxon>
        <taxon>Exophiala</taxon>
    </lineage>
</organism>
<proteinExistence type="inferred from homology"/>
<dbReference type="PANTHER" id="PTHR11552:SF152">
    <property type="entry name" value="OXIDASE (CODA), PUTATIVE (AFU_ORTHOLOGUE AFUA_8G04090)-RELATED"/>
    <property type="match status" value="1"/>
</dbReference>
<evidence type="ECO:0000256" key="1">
    <source>
        <dbReference type="ARBA" id="ARBA00010790"/>
    </source>
</evidence>
<feature type="domain" description="Glucose-methanol-choline oxidoreductase N-terminal" evidence="3">
    <location>
        <begin position="263"/>
        <end position="277"/>
    </location>
</feature>
<dbReference type="AlphaFoldDB" id="A0A438N7H7"/>
<dbReference type="PROSITE" id="PS00624">
    <property type="entry name" value="GMC_OXRED_2"/>
    <property type="match status" value="1"/>
</dbReference>
<name>A0A438N7H7_EXOME</name>
<dbReference type="Gene3D" id="3.30.410.40">
    <property type="match status" value="1"/>
</dbReference>
<comment type="similarity">
    <text evidence="1">Belongs to the GMC oxidoreductase family.</text>
</comment>
<reference evidence="4 5" key="1">
    <citation type="submission" date="2017-03" db="EMBL/GenBank/DDBJ databases">
        <title>Genomes of endolithic fungi from Antarctica.</title>
        <authorList>
            <person name="Coleine C."/>
            <person name="Masonjones S."/>
            <person name="Stajich J.E."/>
        </authorList>
    </citation>
    <scope>NUCLEOTIDE SEQUENCE [LARGE SCALE GENOMIC DNA]</scope>
    <source>
        <strain evidence="4 5">CCFEE 6314</strain>
    </source>
</reference>
<accession>A0A438N7H7</accession>
<dbReference type="SUPFAM" id="SSF54373">
    <property type="entry name" value="FAD-linked reductases, C-terminal domain"/>
    <property type="match status" value="1"/>
</dbReference>
<evidence type="ECO:0000256" key="2">
    <source>
        <dbReference type="PIRSR" id="PIRSR000137-2"/>
    </source>
</evidence>
<dbReference type="InterPro" id="IPR012132">
    <property type="entry name" value="GMC_OxRdtase"/>
</dbReference>
<protein>
    <recommendedName>
        <fullName evidence="3">Glucose-methanol-choline oxidoreductase N-terminal domain-containing protein</fullName>
    </recommendedName>
</protein>
<dbReference type="VEuPathDB" id="FungiDB:PV10_01719"/>
<dbReference type="InterPro" id="IPR007867">
    <property type="entry name" value="GMC_OxRtase_C"/>
</dbReference>
<dbReference type="Gene3D" id="3.50.50.60">
    <property type="entry name" value="FAD/NAD(P)-binding domain"/>
    <property type="match status" value="1"/>
</dbReference>
<dbReference type="InterPro" id="IPR000172">
    <property type="entry name" value="GMC_OxRdtase_N"/>
</dbReference>
<dbReference type="PANTHER" id="PTHR11552">
    <property type="entry name" value="GLUCOSE-METHANOL-CHOLINE GMC OXIDOREDUCTASE"/>
    <property type="match status" value="1"/>
</dbReference>
<dbReference type="SUPFAM" id="SSF51905">
    <property type="entry name" value="FAD/NAD(P)-binding domain"/>
    <property type="match status" value="1"/>
</dbReference>
<comment type="caution">
    <text evidence="4">The sequence shown here is derived from an EMBL/GenBank/DDBJ whole genome shotgun (WGS) entry which is preliminary data.</text>
</comment>
<dbReference type="Pfam" id="PF05199">
    <property type="entry name" value="GMC_oxred_C"/>
    <property type="match status" value="1"/>
</dbReference>
<dbReference type="Proteomes" id="UP000288859">
    <property type="component" value="Unassembled WGS sequence"/>
</dbReference>
<dbReference type="GO" id="GO:0016614">
    <property type="term" value="F:oxidoreductase activity, acting on CH-OH group of donors"/>
    <property type="evidence" value="ECO:0007669"/>
    <property type="project" value="InterPro"/>
</dbReference>
<dbReference type="OrthoDB" id="269227at2759"/>
<dbReference type="PIRSF" id="PIRSF000137">
    <property type="entry name" value="Alcohol_oxidase"/>
    <property type="match status" value="1"/>
</dbReference>
<gene>
    <name evidence="4" type="ORF">B0A52_03792</name>
</gene>